<comment type="caution">
    <text evidence="4">The sequence shown here is derived from an EMBL/GenBank/DDBJ whole genome shotgun (WGS) entry which is preliminary data.</text>
</comment>
<feature type="coiled-coil region" evidence="1">
    <location>
        <begin position="500"/>
        <end position="534"/>
    </location>
</feature>
<gene>
    <name evidence="4" type="ORF">GO755_39835</name>
</gene>
<feature type="domain" description="Tape measure protein N-terminal" evidence="3">
    <location>
        <begin position="287"/>
        <end position="473"/>
    </location>
</feature>
<keyword evidence="5" id="KW-1185">Reference proteome</keyword>
<dbReference type="RefSeq" id="WP_157591027.1">
    <property type="nucleotide sequence ID" value="NZ_WPIN01000034.1"/>
</dbReference>
<sequence>MALLTDNDVFGFDGYFKRIADLMVNLETLTDGWAQSTVASVNRIRASLDAAQKDLAPLREGIKSLGSVTRNGADQQISDYIQKISQVGQRVTVARQSLSILNEAQQLNGKVVSDLTARLATLVQRYQTLDDQSKDYQKQQRALTAEMKTVTRAIDAQSKSLQVGKSAIDAAEGSLNHLKQQTADLKKTLDAMPGAYDLSTKKINEQNRAAVALNDQYQKNIATLRKVEQGQQVFGRNVGNYPTQTQASGSSAASMALGVGSRLAGAGLAIAGVDSAIEAIKKVGDITLQFDSLDSALKVVSNDTALFTQRQTLLQRISDDLGQDLSVVEKNYTNLTASSKGTRLEGEATDKIFSSIVGTMGRLKRPAEDVDGALLAIGQMMSKGTVQSEELRGQLGERLPGAFNIAAHAMGVTTSKLSDMLKNGEVVASDFLPRFAAELEKTFNPNHERRVEGLSANLARFRNEAVEWVKSVNIGDTAGEWIGNMTRMAHSVREFFSPALQTANTRLADQTEVVKQLETQLPALLARYDELKAKSKLSTDEQRELKTVVNDLANLAPSAATGFDVYGNALDINKSKVMAFTQAQRELNAELNKSAIEALRVQTSSTMQLASEATARLNRGTKQESFGKPYFLMTDEEKRRATDKDPGKRREVPLTDEERKQQQADIQAQNRQIELGLTQRLQLGDKLDAASVAWIEHSGSAALKQYKLISDYNDKIAELTTRQASLLLKGDKESLKQREAILKEIKAYEDKKRAILSPSLTSAASGSDQPGQSEAAANKARIAEEKRLRDALSLAKSTSDRNLGKLNDDKQDGLLDEQTFIEQRLQITLKGLSERQVLLERANKKETDDYINVLREKEKAETEYKRSQLQLDLKTTKSQTGATVSALDVQHNEGGLSDLDYEEKRHKALQAGTTREMAILKEAGQEESELYKQAYQHQLDEQADYLKRKVKAEEKNWKEGLSEAKDALKQVNETVAAELENRLQELEKYYTQQENLIKLDVAKGTITPGEGDAKLYSLQMAHLKEQATAFEQSYAKDRQLSNSLLDDKIEQLKNYRDYAMLTDAEIEAANQQLRELEKVRGQEAAADKMKLDGKMADNGIAQDARETSEKLKNAEKAKKKRDALLQLGAEFATTLGDTAFSMMTSNNERESQALEKQHDNELKLAGDNADAKQRIDEQYNKRKAEIARKQAVQERDQALFSIALKTAMGVASVLSTGGGTYYADLGISAGLLTAFVIATGALEAAAVLSRPLPAYKYGKLETDNYTGLALGGEAGTELLVDRAGYSQLLTKPTVFQTKPGDRVYTAAETSALLGNWSKQQVADIAQQEISLNHQSADQLQLGRIQQQAAIYQLALQGSPSLTKQDMYEALGKALDERPVRETIFDEQGMRERERRGRNLTEYYKRRYGA</sequence>
<feature type="coiled-coil region" evidence="1">
    <location>
        <begin position="936"/>
        <end position="996"/>
    </location>
</feature>
<accession>A0A7K1SR20</accession>
<dbReference type="SUPFAM" id="SSF57997">
    <property type="entry name" value="Tropomyosin"/>
    <property type="match status" value="1"/>
</dbReference>
<dbReference type="InterPro" id="IPR053058">
    <property type="entry name" value="Mulikevirus_tape_measure"/>
</dbReference>
<evidence type="ECO:0000313" key="4">
    <source>
        <dbReference type="EMBL" id="MVM36229.1"/>
    </source>
</evidence>
<protein>
    <submittedName>
        <fullName evidence="4">Tape measure protein</fullName>
    </submittedName>
</protein>
<name>A0A7K1SR20_9BACT</name>
<proteinExistence type="predicted"/>
<feature type="region of interest" description="Disordered" evidence="2">
    <location>
        <begin position="760"/>
        <end position="780"/>
    </location>
</feature>
<dbReference type="PANTHER" id="PTHR38812">
    <property type="entry name" value="MU-LIKE PROPHAGE FLUMU PROTEIN GP42"/>
    <property type="match status" value="1"/>
</dbReference>
<dbReference type="EMBL" id="WPIN01000034">
    <property type="protein sequence ID" value="MVM36229.1"/>
    <property type="molecule type" value="Genomic_DNA"/>
</dbReference>
<feature type="coiled-coil region" evidence="1">
    <location>
        <begin position="1059"/>
        <end position="1121"/>
    </location>
</feature>
<evidence type="ECO:0000256" key="2">
    <source>
        <dbReference type="SAM" id="MobiDB-lite"/>
    </source>
</evidence>
<dbReference type="Proteomes" id="UP000436006">
    <property type="component" value="Unassembled WGS sequence"/>
</dbReference>
<feature type="region of interest" description="Disordered" evidence="2">
    <location>
        <begin position="634"/>
        <end position="665"/>
    </location>
</feature>
<feature type="coiled-coil region" evidence="1">
    <location>
        <begin position="112"/>
        <end position="188"/>
    </location>
</feature>
<feature type="compositionally biased region" description="Polar residues" evidence="2">
    <location>
        <begin position="760"/>
        <end position="772"/>
    </location>
</feature>
<evidence type="ECO:0000259" key="3">
    <source>
        <dbReference type="Pfam" id="PF20155"/>
    </source>
</evidence>
<organism evidence="4 5">
    <name type="scientific">Spirosoma arboris</name>
    <dbReference type="NCBI Taxonomy" id="2682092"/>
    <lineage>
        <taxon>Bacteria</taxon>
        <taxon>Pseudomonadati</taxon>
        <taxon>Bacteroidota</taxon>
        <taxon>Cytophagia</taxon>
        <taxon>Cytophagales</taxon>
        <taxon>Cytophagaceae</taxon>
        <taxon>Spirosoma</taxon>
    </lineage>
</organism>
<evidence type="ECO:0000256" key="1">
    <source>
        <dbReference type="SAM" id="Coils"/>
    </source>
</evidence>
<dbReference type="NCBIfam" id="TIGR02675">
    <property type="entry name" value="tape_meas_nterm"/>
    <property type="match status" value="1"/>
</dbReference>
<reference evidence="4 5" key="1">
    <citation type="submission" date="2019-12" db="EMBL/GenBank/DDBJ databases">
        <title>Spirosoma sp. HMF4905 genome sequencing and assembly.</title>
        <authorList>
            <person name="Kang H."/>
            <person name="Cha I."/>
            <person name="Kim H."/>
            <person name="Joh K."/>
        </authorList>
    </citation>
    <scope>NUCLEOTIDE SEQUENCE [LARGE SCALE GENOMIC DNA]</scope>
    <source>
        <strain evidence="4 5">HMF4905</strain>
    </source>
</reference>
<evidence type="ECO:0000313" key="5">
    <source>
        <dbReference type="Proteomes" id="UP000436006"/>
    </source>
</evidence>
<feature type="compositionally biased region" description="Basic and acidic residues" evidence="2">
    <location>
        <begin position="635"/>
        <end position="662"/>
    </location>
</feature>
<keyword evidence="1" id="KW-0175">Coiled coil</keyword>
<dbReference type="Pfam" id="PF20155">
    <property type="entry name" value="TMP_3"/>
    <property type="match status" value="1"/>
</dbReference>
<dbReference type="PANTHER" id="PTHR38812:SF2">
    <property type="entry name" value="MU-LIKE PROPHAGE FLUMU PROTEIN GP42"/>
    <property type="match status" value="1"/>
</dbReference>
<feature type="coiled-coil region" evidence="1">
    <location>
        <begin position="843"/>
        <end position="870"/>
    </location>
</feature>
<dbReference type="InterPro" id="IPR013491">
    <property type="entry name" value="Tape_meas_N"/>
</dbReference>